<dbReference type="Proteomes" id="UP000520156">
    <property type="component" value="Unassembled WGS sequence"/>
</dbReference>
<organism evidence="1 2">
    <name type="scientific">Novosphingobium aerophilum</name>
    <dbReference type="NCBI Taxonomy" id="2839843"/>
    <lineage>
        <taxon>Bacteria</taxon>
        <taxon>Pseudomonadati</taxon>
        <taxon>Pseudomonadota</taxon>
        <taxon>Alphaproteobacteria</taxon>
        <taxon>Sphingomonadales</taxon>
        <taxon>Sphingomonadaceae</taxon>
        <taxon>Novosphingobium</taxon>
    </lineage>
</organism>
<dbReference type="EMBL" id="JACLAU010000046">
    <property type="protein sequence ID" value="MBC2653391.1"/>
    <property type="molecule type" value="Genomic_DNA"/>
</dbReference>
<comment type="caution">
    <text evidence="1">The sequence shown here is derived from an EMBL/GenBank/DDBJ whole genome shotgun (WGS) entry which is preliminary data.</text>
</comment>
<evidence type="ECO:0000313" key="2">
    <source>
        <dbReference type="Proteomes" id="UP000520156"/>
    </source>
</evidence>
<accession>A0A7X1KDJ4</accession>
<protein>
    <submittedName>
        <fullName evidence="1">Uncharacterized protein</fullName>
    </submittedName>
</protein>
<evidence type="ECO:0000313" key="1">
    <source>
        <dbReference type="EMBL" id="MBC2653391.1"/>
    </source>
</evidence>
<keyword evidence="2" id="KW-1185">Reference proteome</keyword>
<reference evidence="1 2" key="1">
    <citation type="submission" date="2020-08" db="EMBL/GenBank/DDBJ databases">
        <title>The genome sequence of Novosphingobium flavum 4Y4.</title>
        <authorList>
            <person name="Liu Y."/>
        </authorList>
    </citation>
    <scope>NUCLEOTIDE SEQUENCE [LARGE SCALE GENOMIC DNA]</scope>
    <source>
        <strain evidence="1 2">4Y4</strain>
    </source>
</reference>
<gene>
    <name evidence="1" type="ORF">H7F49_17030</name>
</gene>
<name>A0A7X1KDJ4_9SPHN</name>
<dbReference type="RefSeq" id="WP_185684770.1">
    <property type="nucleotide sequence ID" value="NZ_JACLAU010000046.1"/>
</dbReference>
<dbReference type="AlphaFoldDB" id="A0A7X1KDJ4"/>
<proteinExistence type="predicted"/>
<sequence>MSRDAFFERLSNVMAADAVRALEAFCTEPTGLSAYFTGTNKGDLRVRLIRAGRTIFTATYQTQNQQFLCRAYCIPATIAALGIPHERVDAPANPDEPQRSEFRLTPEEFSAHLLEVVLAAAVSFMLEHTA</sequence>